<evidence type="ECO:0008006" key="5">
    <source>
        <dbReference type="Google" id="ProtNLM"/>
    </source>
</evidence>
<dbReference type="EMBL" id="FN648641">
    <property type="protein sequence ID" value="CBN77265.1"/>
    <property type="molecule type" value="Genomic_DNA"/>
</dbReference>
<evidence type="ECO:0000313" key="3">
    <source>
        <dbReference type="EMBL" id="CBN77265.1"/>
    </source>
</evidence>
<dbReference type="Proteomes" id="UP000002630">
    <property type="component" value="Linkage Group LG22"/>
</dbReference>
<proteinExistence type="predicted"/>
<dbReference type="EMBL" id="FN649747">
    <property type="protein sequence ID" value="CBN77265.1"/>
    <property type="molecule type" value="Genomic_DNA"/>
</dbReference>
<feature type="transmembrane region" description="Helical" evidence="2">
    <location>
        <begin position="111"/>
        <end position="128"/>
    </location>
</feature>
<evidence type="ECO:0000256" key="2">
    <source>
        <dbReference type="SAM" id="Phobius"/>
    </source>
</evidence>
<reference evidence="3 4" key="1">
    <citation type="journal article" date="2010" name="Nature">
        <title>The Ectocarpus genome and the independent evolution of multicellularity in brown algae.</title>
        <authorList>
            <person name="Cock J.M."/>
            <person name="Sterck L."/>
            <person name="Rouze P."/>
            <person name="Scornet D."/>
            <person name="Allen A.E."/>
            <person name="Amoutzias G."/>
            <person name="Anthouard V."/>
            <person name="Artiguenave F."/>
            <person name="Aury J.M."/>
            <person name="Badger J.H."/>
            <person name="Beszteri B."/>
            <person name="Billiau K."/>
            <person name="Bonnet E."/>
            <person name="Bothwell J.H."/>
            <person name="Bowler C."/>
            <person name="Boyen C."/>
            <person name="Brownlee C."/>
            <person name="Carrano C.J."/>
            <person name="Charrier B."/>
            <person name="Cho G.Y."/>
            <person name="Coelho S.M."/>
            <person name="Collen J."/>
            <person name="Corre E."/>
            <person name="Da Silva C."/>
            <person name="Delage L."/>
            <person name="Delaroque N."/>
            <person name="Dittami S.M."/>
            <person name="Doulbeau S."/>
            <person name="Elias M."/>
            <person name="Farnham G."/>
            <person name="Gachon C.M."/>
            <person name="Gschloessl B."/>
            <person name="Heesch S."/>
            <person name="Jabbari K."/>
            <person name="Jubin C."/>
            <person name="Kawai H."/>
            <person name="Kimura K."/>
            <person name="Kloareg B."/>
            <person name="Kupper F.C."/>
            <person name="Lang D."/>
            <person name="Le Bail A."/>
            <person name="Leblanc C."/>
            <person name="Lerouge P."/>
            <person name="Lohr M."/>
            <person name="Lopez P.J."/>
            <person name="Martens C."/>
            <person name="Maumus F."/>
            <person name="Michel G."/>
            <person name="Miranda-Saavedra D."/>
            <person name="Morales J."/>
            <person name="Moreau H."/>
            <person name="Motomura T."/>
            <person name="Nagasato C."/>
            <person name="Napoli C.A."/>
            <person name="Nelson D.R."/>
            <person name="Nyvall-Collen P."/>
            <person name="Peters A.F."/>
            <person name="Pommier C."/>
            <person name="Potin P."/>
            <person name="Poulain J."/>
            <person name="Quesneville H."/>
            <person name="Read B."/>
            <person name="Rensing S.A."/>
            <person name="Ritter A."/>
            <person name="Rousvoal S."/>
            <person name="Samanta M."/>
            <person name="Samson G."/>
            <person name="Schroeder D.C."/>
            <person name="Segurens B."/>
            <person name="Strittmatter M."/>
            <person name="Tonon T."/>
            <person name="Tregear J.W."/>
            <person name="Valentin K."/>
            <person name="von Dassow P."/>
            <person name="Yamagishi T."/>
            <person name="Van de Peer Y."/>
            <person name="Wincker P."/>
        </authorList>
    </citation>
    <scope>NUCLEOTIDE SEQUENCE [LARGE SCALE GENOMIC DNA]</scope>
    <source>
        <strain evidence="4">Ec32 / CCAP1310/4</strain>
    </source>
</reference>
<evidence type="ECO:0000313" key="4">
    <source>
        <dbReference type="Proteomes" id="UP000002630"/>
    </source>
</evidence>
<sequence>MQSLVLVDDYSRPAAATAGPAKGDRSLLPLGLISKPPAAEHGTGGNNNSNNNAAGRPQRPTGEPLSDPLYVRAEGCPSTLPPPPAGPPVMVLFPATLPLSIFLAPPPPATLASGVLTLLAILGSWGWGWGLVSAAGVGSGLAAGLTAGLGVRSRPVGGWGFTGLSVLGIALLGGGKASLTFGMSLGLSTLWRHGWWLYVQPECAPVLFLLSGTTADVALGFLLTSLLQIHRSPSPPPPPRSESQDSSRPQVSAAAAHDHHASGSQADMWNAVTPPGLAGLRGRRT</sequence>
<evidence type="ECO:0000256" key="1">
    <source>
        <dbReference type="SAM" id="MobiDB-lite"/>
    </source>
</evidence>
<gene>
    <name evidence="3" type="ORF">Esi_0044_0021</name>
</gene>
<keyword evidence="2" id="KW-0472">Membrane</keyword>
<name>D8LNA8_ECTSI</name>
<feature type="transmembrane region" description="Helical" evidence="2">
    <location>
        <begin position="134"/>
        <end position="151"/>
    </location>
</feature>
<accession>D8LNA8</accession>
<keyword evidence="2" id="KW-0812">Transmembrane</keyword>
<dbReference type="AlphaFoldDB" id="D8LNA8"/>
<organism evidence="3 4">
    <name type="scientific">Ectocarpus siliculosus</name>
    <name type="common">Brown alga</name>
    <name type="synonym">Conferva siliculosa</name>
    <dbReference type="NCBI Taxonomy" id="2880"/>
    <lineage>
        <taxon>Eukaryota</taxon>
        <taxon>Sar</taxon>
        <taxon>Stramenopiles</taxon>
        <taxon>Ochrophyta</taxon>
        <taxon>PX clade</taxon>
        <taxon>Phaeophyceae</taxon>
        <taxon>Ectocarpales</taxon>
        <taxon>Ectocarpaceae</taxon>
        <taxon>Ectocarpus</taxon>
    </lineage>
</organism>
<feature type="compositionally biased region" description="Low complexity" evidence="1">
    <location>
        <begin position="244"/>
        <end position="255"/>
    </location>
</feature>
<protein>
    <recommendedName>
        <fullName evidence="5">DUF4203 domain-containing protein</fullName>
    </recommendedName>
</protein>
<keyword evidence="2" id="KW-1133">Transmembrane helix</keyword>
<feature type="region of interest" description="Disordered" evidence="1">
    <location>
        <begin position="15"/>
        <end position="81"/>
    </location>
</feature>
<keyword evidence="4" id="KW-1185">Reference proteome</keyword>
<feature type="compositionally biased region" description="Low complexity" evidence="1">
    <location>
        <begin position="46"/>
        <end position="55"/>
    </location>
</feature>
<dbReference type="InParanoid" id="D8LNA8"/>
<feature type="transmembrane region" description="Helical" evidence="2">
    <location>
        <begin position="163"/>
        <end position="186"/>
    </location>
</feature>
<feature type="region of interest" description="Disordered" evidence="1">
    <location>
        <begin position="231"/>
        <end position="285"/>
    </location>
</feature>
<dbReference type="OrthoDB" id="10370271at2759"/>